<feature type="transmembrane region" description="Helical" evidence="6">
    <location>
        <begin position="461"/>
        <end position="482"/>
    </location>
</feature>
<dbReference type="eggNOG" id="KOG1347">
    <property type="taxonomic scope" value="Eukaryota"/>
</dbReference>
<dbReference type="GO" id="GO:1990961">
    <property type="term" value="P:xenobiotic detoxification by transmembrane export across the plasma membrane"/>
    <property type="evidence" value="ECO:0007669"/>
    <property type="project" value="InterPro"/>
</dbReference>
<evidence type="ECO:0000256" key="2">
    <source>
        <dbReference type="ARBA" id="ARBA00010199"/>
    </source>
</evidence>
<organism evidence="8 9">
    <name type="scientific">Candida dubliniensis (strain CD36 / ATCC MYA-646 / CBS 7987 / NCPF 3949 / NRRL Y-17841)</name>
    <name type="common">Yeast</name>
    <dbReference type="NCBI Taxonomy" id="573826"/>
    <lineage>
        <taxon>Eukaryota</taxon>
        <taxon>Fungi</taxon>
        <taxon>Dikarya</taxon>
        <taxon>Ascomycota</taxon>
        <taxon>Saccharomycotina</taxon>
        <taxon>Pichiomycetes</taxon>
        <taxon>Debaryomycetaceae</taxon>
        <taxon>Candida/Lodderomyces clade</taxon>
        <taxon>Candida</taxon>
    </lineage>
</organism>
<dbReference type="PANTHER" id="PTHR11206">
    <property type="entry name" value="MULTIDRUG RESISTANCE PROTEIN"/>
    <property type="match status" value="1"/>
</dbReference>
<dbReference type="CGD" id="CAL0000165751">
    <property type="gene designation" value="Cd36_15500"/>
</dbReference>
<dbReference type="AlphaFoldDB" id="B9WAA9"/>
<dbReference type="Proteomes" id="UP000002605">
    <property type="component" value="Chromosome 2"/>
</dbReference>
<feature type="transmembrane region" description="Helical" evidence="6">
    <location>
        <begin position="429"/>
        <end position="449"/>
    </location>
</feature>
<keyword evidence="9" id="KW-1185">Reference proteome</keyword>
<dbReference type="Pfam" id="PF01554">
    <property type="entry name" value="MatE"/>
    <property type="match status" value="2"/>
</dbReference>
<gene>
    <name evidence="7" type="ordered locus">Cd36_15500</name>
    <name evidence="8" type="ORF">CD36_15500</name>
</gene>
<accession>B9WAA9</accession>
<dbReference type="GO" id="GO:0016020">
    <property type="term" value="C:membrane"/>
    <property type="evidence" value="ECO:0007669"/>
    <property type="project" value="UniProtKB-SubCell"/>
</dbReference>
<dbReference type="CDD" id="cd13132">
    <property type="entry name" value="MATE_eukaryotic"/>
    <property type="match status" value="1"/>
</dbReference>
<comment type="subcellular location">
    <subcellularLocation>
        <location evidence="1">Membrane</location>
        <topology evidence="1">Multi-pass membrane protein</topology>
    </subcellularLocation>
</comment>
<feature type="transmembrane region" description="Helical" evidence="6">
    <location>
        <begin position="241"/>
        <end position="265"/>
    </location>
</feature>
<dbReference type="InterPro" id="IPR045069">
    <property type="entry name" value="MATE_euk"/>
</dbReference>
<sequence length="614" mass="67605">MVLFPTINRLANPNNAGGLTGSRRRRLFVPPSTQYPLFIYGDGDDQRSFLSNIEVGSQIYSPEDEHSDVASVSTSRSLPSTLSSVHTVDDQESFHDWLQEEHQRRISAASSPAGSSDEDEFDDDLELGRRRSSTMPTVVSPQEDFLNLKTDYTIESKSLFKNSFPLILTFILEHVFSIVCLVVVGKLGTKQLGAVSLATMTSTITFAIFEGTATALDTLCPQAYGAGNYELMSIFVQRCNVFSMILFFPCALFWWFSGSILKFVIDDPEVVDLTQEFLRYLILGAPGYILFENSKRFLQAQGIFEAGTGILFVSAPINIGLSWFLVWNENYGIGYIGAPIATGINFWLMMILLVLYVRYIDGGKCWFGLASTEELFSNWNQIIHLALPGIVMMESEYMAYEIMTLFASYFGTVQLAAQSAVSSIASLTYMVPFSVGIAATTRIANFIGGQNMAGAILATRVAMVAAVIVSTINCLSLFSFRYEIARIFSDDPEVISLIVDLLNPLVSVLQIFDGIASVNSGILRAQGSQKIGGYINFIAYYAFALPLAMVLSKIVGLQVFGLWIGVGSGMAVIALSETAVIMFSNWDDILMKAGIMNEFGFDDTDDDDDDDDIF</sequence>
<comment type="similarity">
    <text evidence="2">Belongs to the multi antimicrobial extrusion (MATE) (TC 2.A.66.1) family.</text>
</comment>
<feature type="transmembrane region" description="Helical" evidence="6">
    <location>
        <begin position="333"/>
        <end position="357"/>
    </location>
</feature>
<feature type="transmembrane region" description="Helical" evidence="6">
    <location>
        <begin position="533"/>
        <end position="554"/>
    </location>
</feature>
<evidence type="ECO:0000256" key="1">
    <source>
        <dbReference type="ARBA" id="ARBA00004141"/>
    </source>
</evidence>
<evidence type="ECO:0000313" key="7">
    <source>
        <dbReference type="CGD" id="CAL0000165751"/>
    </source>
</evidence>
<evidence type="ECO:0000256" key="4">
    <source>
        <dbReference type="ARBA" id="ARBA00022989"/>
    </source>
</evidence>
<dbReference type="RefSeq" id="XP_002418029.1">
    <property type="nucleotide sequence ID" value="XM_002417984.1"/>
</dbReference>
<feature type="transmembrane region" description="Helical" evidence="6">
    <location>
        <begin position="164"/>
        <end position="184"/>
    </location>
</feature>
<keyword evidence="5 6" id="KW-0472">Membrane</keyword>
<dbReference type="GeneID" id="8045606"/>
<dbReference type="VEuPathDB" id="FungiDB:CD36_15500"/>
<dbReference type="KEGG" id="cdu:CD36_15500"/>
<evidence type="ECO:0000256" key="5">
    <source>
        <dbReference type="ARBA" id="ARBA00023136"/>
    </source>
</evidence>
<dbReference type="InterPro" id="IPR002528">
    <property type="entry name" value="MATE_fam"/>
</dbReference>
<feature type="transmembrane region" description="Helical" evidence="6">
    <location>
        <begin position="560"/>
        <end position="583"/>
    </location>
</feature>
<dbReference type="EMBL" id="FM992689">
    <property type="protein sequence ID" value="CAX43328.1"/>
    <property type="molecule type" value="Genomic_DNA"/>
</dbReference>
<protein>
    <submittedName>
        <fullName evidence="8">Mate family drug/sodium antiporter, putative</fullName>
    </submittedName>
</protein>
<evidence type="ECO:0000256" key="6">
    <source>
        <dbReference type="SAM" id="Phobius"/>
    </source>
</evidence>
<keyword evidence="3 6" id="KW-0812">Transmembrane</keyword>
<dbReference type="GO" id="GO:0042910">
    <property type="term" value="F:xenobiotic transmembrane transporter activity"/>
    <property type="evidence" value="ECO:0007669"/>
    <property type="project" value="InterPro"/>
</dbReference>
<evidence type="ECO:0000313" key="9">
    <source>
        <dbReference type="Proteomes" id="UP000002605"/>
    </source>
</evidence>
<evidence type="ECO:0000256" key="3">
    <source>
        <dbReference type="ARBA" id="ARBA00022692"/>
    </source>
</evidence>
<reference evidence="8 9" key="1">
    <citation type="journal article" date="2009" name="Genome Res.">
        <title>Comparative genomics of the fungal pathogens Candida dubliniensis and Candida albicans.</title>
        <authorList>
            <person name="Jackson A.P."/>
            <person name="Gamble J.A."/>
            <person name="Yeomans T."/>
            <person name="Moran G.P."/>
            <person name="Saunders D."/>
            <person name="Harris D."/>
            <person name="Aslett M."/>
            <person name="Barrell J.F."/>
            <person name="Butler G."/>
            <person name="Citiulo F."/>
            <person name="Coleman D.C."/>
            <person name="de Groot P.W.J."/>
            <person name="Goodwin T.J."/>
            <person name="Quail M.A."/>
            <person name="McQuillan J."/>
            <person name="Munro C.A."/>
            <person name="Pain A."/>
            <person name="Poulter R.T."/>
            <person name="Rajandream M.A."/>
            <person name="Renauld H."/>
            <person name="Spiering M.J."/>
            <person name="Tivey A."/>
            <person name="Gow N.A.R."/>
            <person name="Barrell B."/>
            <person name="Sullivan D.J."/>
            <person name="Berriman M."/>
        </authorList>
    </citation>
    <scope>NUCLEOTIDE SEQUENCE [LARGE SCALE GENOMIC DNA]</scope>
    <source>
        <strain evidence="9">CD36 / ATCC MYA-646 / CBS 7987 / NCPF 3949 / NRRL Y-17841</strain>
    </source>
</reference>
<name>B9WAA9_CANDC</name>
<dbReference type="HOGENOM" id="CLU_012893_1_2_1"/>
<evidence type="ECO:0000313" key="8">
    <source>
        <dbReference type="EMBL" id="CAX43328.1"/>
    </source>
</evidence>
<feature type="transmembrane region" description="Helical" evidence="6">
    <location>
        <begin position="306"/>
        <end position="327"/>
    </location>
</feature>
<dbReference type="OrthoDB" id="2126698at2759"/>
<dbReference type="GO" id="GO:0015297">
    <property type="term" value="F:antiporter activity"/>
    <property type="evidence" value="ECO:0007669"/>
    <property type="project" value="InterPro"/>
</dbReference>
<proteinExistence type="inferred from homology"/>
<dbReference type="NCBIfam" id="TIGR00797">
    <property type="entry name" value="matE"/>
    <property type="match status" value="1"/>
</dbReference>
<keyword evidence="4 6" id="KW-1133">Transmembrane helix</keyword>